<gene>
    <name evidence="16" type="ORF">GCM10009830_48230</name>
</gene>
<feature type="transmembrane region" description="Helical" evidence="10">
    <location>
        <begin position="353"/>
        <end position="373"/>
    </location>
</feature>
<dbReference type="InterPro" id="IPR046806">
    <property type="entry name" value="MrpA_C/MbhE"/>
</dbReference>
<evidence type="ECO:0000256" key="3">
    <source>
        <dbReference type="ARBA" id="ARBA00022449"/>
    </source>
</evidence>
<feature type="domain" description="NADH-Ubiquinone oxidoreductase (complex I) chain 5 N-terminal" evidence="12">
    <location>
        <begin position="54"/>
        <end position="98"/>
    </location>
</feature>
<feature type="transmembrane region" description="Helical" evidence="10">
    <location>
        <begin position="603"/>
        <end position="622"/>
    </location>
</feature>
<dbReference type="PRINTS" id="PR01434">
    <property type="entry name" value="NADHDHGNASE5"/>
</dbReference>
<feature type="transmembrane region" description="Helical" evidence="10">
    <location>
        <begin position="579"/>
        <end position="596"/>
    </location>
</feature>
<keyword evidence="6 10" id="KW-1133">Transmembrane helix</keyword>
<evidence type="ECO:0000259" key="14">
    <source>
        <dbReference type="Pfam" id="PF13244"/>
    </source>
</evidence>
<feature type="transmembrane region" description="Helical" evidence="10">
    <location>
        <begin position="780"/>
        <end position="802"/>
    </location>
</feature>
<feature type="domain" description="NADH:quinone oxidoreductase/Mrp antiporter transmembrane" evidence="11">
    <location>
        <begin position="115"/>
        <end position="397"/>
    </location>
</feature>
<evidence type="ECO:0000256" key="7">
    <source>
        <dbReference type="ARBA" id="ARBA00023065"/>
    </source>
</evidence>
<feature type="transmembrane region" description="Helical" evidence="10">
    <location>
        <begin position="547"/>
        <end position="567"/>
    </location>
</feature>
<dbReference type="InterPro" id="IPR007182">
    <property type="entry name" value="MnhB"/>
</dbReference>
<keyword evidence="5 9" id="KW-0812">Transmembrane</keyword>
<feature type="transmembrane region" description="Helical" evidence="10">
    <location>
        <begin position="393"/>
        <end position="414"/>
    </location>
</feature>
<evidence type="ECO:0000256" key="6">
    <source>
        <dbReference type="ARBA" id="ARBA00022989"/>
    </source>
</evidence>
<evidence type="ECO:0000256" key="9">
    <source>
        <dbReference type="RuleBase" id="RU000320"/>
    </source>
</evidence>
<evidence type="ECO:0000259" key="15">
    <source>
        <dbReference type="Pfam" id="PF20501"/>
    </source>
</evidence>
<dbReference type="EMBL" id="BAAAQF010000034">
    <property type="protein sequence ID" value="GAA1694748.1"/>
    <property type="molecule type" value="Genomic_DNA"/>
</dbReference>
<evidence type="ECO:0000259" key="11">
    <source>
        <dbReference type="Pfam" id="PF00361"/>
    </source>
</evidence>
<evidence type="ECO:0000256" key="1">
    <source>
        <dbReference type="ARBA" id="ARBA00004651"/>
    </source>
</evidence>
<keyword evidence="17" id="KW-1185">Reference proteome</keyword>
<evidence type="ECO:0000256" key="10">
    <source>
        <dbReference type="SAM" id="Phobius"/>
    </source>
</evidence>
<evidence type="ECO:0000259" key="13">
    <source>
        <dbReference type="Pfam" id="PF04039"/>
    </source>
</evidence>
<evidence type="ECO:0000256" key="4">
    <source>
        <dbReference type="ARBA" id="ARBA00022475"/>
    </source>
</evidence>
<keyword evidence="7" id="KW-0406">Ion transport</keyword>
<feature type="transmembrane region" description="Helical" evidence="10">
    <location>
        <begin position="119"/>
        <end position="136"/>
    </location>
</feature>
<dbReference type="Pfam" id="PF00361">
    <property type="entry name" value="Proton_antipo_M"/>
    <property type="match status" value="1"/>
</dbReference>
<dbReference type="Pfam" id="PF04039">
    <property type="entry name" value="MnhB"/>
    <property type="match status" value="1"/>
</dbReference>
<feature type="domain" description="MrpA C-terminal/MbhE" evidence="15">
    <location>
        <begin position="664"/>
        <end position="741"/>
    </location>
</feature>
<evidence type="ECO:0000313" key="17">
    <source>
        <dbReference type="Proteomes" id="UP001499851"/>
    </source>
</evidence>
<feature type="transmembrane region" description="Helical" evidence="10">
    <location>
        <begin position="840"/>
        <end position="863"/>
    </location>
</feature>
<dbReference type="Pfam" id="PF13244">
    <property type="entry name" value="MbhD"/>
    <property type="match status" value="1"/>
</dbReference>
<evidence type="ECO:0000259" key="12">
    <source>
        <dbReference type="Pfam" id="PF00662"/>
    </source>
</evidence>
<keyword evidence="8 10" id="KW-0472">Membrane</keyword>
<feature type="transmembrane region" description="Helical" evidence="10">
    <location>
        <begin position="95"/>
        <end position="113"/>
    </location>
</feature>
<feature type="domain" description="MrpA C-terminal/MbhD" evidence="14">
    <location>
        <begin position="588"/>
        <end position="651"/>
    </location>
</feature>
<dbReference type="Proteomes" id="UP001499851">
    <property type="component" value="Unassembled WGS sequence"/>
</dbReference>
<dbReference type="InterPro" id="IPR050616">
    <property type="entry name" value="CPA3_Na-H_Antiporter_A"/>
</dbReference>
<evidence type="ECO:0000256" key="8">
    <source>
        <dbReference type="ARBA" id="ARBA00023136"/>
    </source>
</evidence>
<evidence type="ECO:0000256" key="5">
    <source>
        <dbReference type="ARBA" id="ARBA00022692"/>
    </source>
</evidence>
<dbReference type="NCBIfam" id="NF009284">
    <property type="entry name" value="PRK12644.1"/>
    <property type="match status" value="1"/>
</dbReference>
<organism evidence="16 17">
    <name type="scientific">Glycomyces endophyticus</name>
    <dbReference type="NCBI Taxonomy" id="480996"/>
    <lineage>
        <taxon>Bacteria</taxon>
        <taxon>Bacillati</taxon>
        <taxon>Actinomycetota</taxon>
        <taxon>Actinomycetes</taxon>
        <taxon>Glycomycetales</taxon>
        <taxon>Glycomycetaceae</taxon>
        <taxon>Glycomyces</taxon>
    </lineage>
</organism>
<feature type="transmembrane region" description="Helical" evidence="10">
    <location>
        <begin position="258"/>
        <end position="276"/>
    </location>
</feature>
<keyword evidence="2" id="KW-0813">Transport</keyword>
<proteinExistence type="predicted"/>
<dbReference type="InterPro" id="IPR001516">
    <property type="entry name" value="Proton_antipo_N"/>
</dbReference>
<evidence type="ECO:0000313" key="16">
    <source>
        <dbReference type="EMBL" id="GAA1694748.1"/>
    </source>
</evidence>
<feature type="transmembrane region" description="Helical" evidence="10">
    <location>
        <begin position="667"/>
        <end position="685"/>
    </location>
</feature>
<dbReference type="InterPro" id="IPR001750">
    <property type="entry name" value="ND/Mrp_TM"/>
</dbReference>
<name>A0ABP4TVQ6_9ACTN</name>
<feature type="transmembrane region" description="Helical" evidence="10">
    <location>
        <begin position="148"/>
        <end position="170"/>
    </location>
</feature>
<comment type="subcellular location">
    <subcellularLocation>
        <location evidence="1">Cell membrane</location>
        <topology evidence="1">Multi-pass membrane protein</topology>
    </subcellularLocation>
    <subcellularLocation>
        <location evidence="9">Membrane</location>
        <topology evidence="9">Multi-pass membrane protein</topology>
    </subcellularLocation>
</comment>
<feature type="transmembrane region" description="Helical" evidence="10">
    <location>
        <begin position="64"/>
        <end position="83"/>
    </location>
</feature>
<feature type="transmembrane region" description="Helical" evidence="10">
    <location>
        <begin position="883"/>
        <end position="907"/>
    </location>
</feature>
<protein>
    <submittedName>
        <fullName evidence="16">Na+/H+ antiporter subunit A</fullName>
    </submittedName>
</protein>
<keyword evidence="4" id="KW-1003">Cell membrane</keyword>
<accession>A0ABP4TVQ6</accession>
<feature type="transmembrane region" description="Helical" evidence="10">
    <location>
        <begin position="283"/>
        <end position="302"/>
    </location>
</feature>
<feature type="transmembrane region" description="Helical" evidence="10">
    <location>
        <begin position="190"/>
        <end position="216"/>
    </location>
</feature>
<feature type="transmembrane region" description="Helical" evidence="10">
    <location>
        <begin position="308"/>
        <end position="332"/>
    </location>
</feature>
<dbReference type="PANTHER" id="PTHR43373:SF1">
    <property type="entry name" value="NA(+)_H(+) ANTIPORTER SUBUNIT A"/>
    <property type="match status" value="1"/>
</dbReference>
<feature type="transmembrane region" description="Helical" evidence="10">
    <location>
        <begin position="808"/>
        <end position="828"/>
    </location>
</feature>
<feature type="transmembrane region" description="Helical" evidence="10">
    <location>
        <begin position="482"/>
        <end position="502"/>
    </location>
</feature>
<dbReference type="Pfam" id="PF00662">
    <property type="entry name" value="Proton_antipo_N"/>
    <property type="match status" value="1"/>
</dbReference>
<keyword evidence="3" id="KW-0050">Antiport</keyword>
<feature type="domain" description="Na+/H+ antiporter MnhB subunit-related protein" evidence="13">
    <location>
        <begin position="781"/>
        <end position="904"/>
    </location>
</feature>
<reference evidence="17" key="1">
    <citation type="journal article" date="2019" name="Int. J. Syst. Evol. Microbiol.">
        <title>The Global Catalogue of Microorganisms (GCM) 10K type strain sequencing project: providing services to taxonomists for standard genome sequencing and annotation.</title>
        <authorList>
            <consortium name="The Broad Institute Genomics Platform"/>
            <consortium name="The Broad Institute Genome Sequencing Center for Infectious Disease"/>
            <person name="Wu L."/>
            <person name="Ma J."/>
        </authorList>
    </citation>
    <scope>NUCLEOTIDE SEQUENCE [LARGE SCALE GENOMIC DNA]</scope>
    <source>
        <strain evidence="17">JCM 16001</strain>
    </source>
</reference>
<dbReference type="PANTHER" id="PTHR43373">
    <property type="entry name" value="NA(+)/H(+) ANTIPORTER SUBUNIT"/>
    <property type="match status" value="1"/>
</dbReference>
<feature type="transmembrane region" description="Helical" evidence="10">
    <location>
        <begin position="628"/>
        <end position="647"/>
    </location>
</feature>
<feature type="transmembrane region" description="Helical" evidence="10">
    <location>
        <begin position="727"/>
        <end position="743"/>
    </location>
</feature>
<feature type="transmembrane region" description="Helical" evidence="10">
    <location>
        <begin position="426"/>
        <end position="453"/>
    </location>
</feature>
<dbReference type="InterPro" id="IPR025383">
    <property type="entry name" value="MrpA_C/MbhD"/>
</dbReference>
<evidence type="ECO:0000256" key="2">
    <source>
        <dbReference type="ARBA" id="ARBA00022448"/>
    </source>
</evidence>
<comment type="caution">
    <text evidence="16">The sequence shown here is derived from an EMBL/GenBank/DDBJ whole genome shotgun (WGS) entry which is preliminary data.</text>
</comment>
<sequence>MAMLAPALVRALGPKALYVVALVPAATVAWAVAQTGTVRSGGAVAETVAWVPRLGLELAFRMDAFPWVMVLLVGGVGALVLAYSAHYFSPGEDGLGRFAAVFCAFAGAMFGLVVADDLLLLYVFWELTSVFSYLLIGHDPAKGASRWAAMQALLVTTFGGLGMLTGFIMLGEHAGTYRLSEVAADLPGGAYLVVALVLVLLGALSKSAVFPFSFWLPSAMAAPTPVSAYLHAAAMVKAGVFLIGMLTPAFAADPPWQQVIWACGALTFLFGGWTALRQTDLKLMLAYGTVSQLGMIAIVLGAGTRTAALAGAALLAGHALFKAALFLVVGIVDKTTGTREIYSLSGLGARRPVLAAVAVTAVASMIGFPPTLGFVAKEAMLAAFWDGGPWSRAMLAVLVAGSALTVGYGLRFLWGAFARKPEVDDCGFAPVGAGFVAAPVLLALTGLAAGLLAPGVDGLLSPYAEAYPATGHDYHLGLWHGFTPALGFSAVALATGAGIYLATRRTSAWRSVQLPVKSGTVYKGLLGGVDRLAVELTGRTQRGSLPFYLGVILVTLVLFAGGVLVFAGPWPVGLKPFDTPLQLAAGGIIVAAAVAAATAKRRLTAMVLTGVSGYGVASLFIFHGAPDLALTQFLVETVTIVMFVLVLRRLPAGFSERPLKKVRRFRVAIGVAVGVVAAGMAYVAVGGRTAEPVSVDFPELAVSYGGGHNIVNVILVDIRAWDTMGEIAVLLVAATGVASLIFGRDRLMHRRGGSRPAPPATGEHVTWLSRPESDGSHQAIILQVVTRLLFHTIVLFSIYLLFTGHNHPGGGFAGGLVAGLALAIRYLAGGRAELNAAAPVDAGKLLGTGLLVSVGTGAASMLLGGRVLQSAVLDFDLPVVGHVHFVTSTCFDIGVYLIVVGLVLDILRSLGAEIDRHRESDALPLPEKEAA</sequence>
<dbReference type="Pfam" id="PF20501">
    <property type="entry name" value="MbhE"/>
    <property type="match status" value="1"/>
</dbReference>